<proteinExistence type="inferred from homology"/>
<dbReference type="Proteomes" id="UP000621859">
    <property type="component" value="Unassembled WGS sequence"/>
</dbReference>
<protein>
    <recommendedName>
        <fullName evidence="3">4'-phosphopantetheinyl transferase domain-containing protein</fullName>
    </recommendedName>
</protein>
<comment type="similarity">
    <text evidence="1">Belongs to the P-Pant transferase superfamily. Gsp/Sfp/HetI/AcpT family.</text>
</comment>
<feature type="domain" description="4'-phosphopantetheinyl transferase" evidence="3">
    <location>
        <begin position="63"/>
        <end position="115"/>
    </location>
</feature>
<dbReference type="Gene3D" id="3.90.470.20">
    <property type="entry name" value="4'-phosphopantetheinyl transferase domain"/>
    <property type="match status" value="1"/>
</dbReference>
<sequence length="169" mass="18496">MLGRVLLLDTARQLAGPTLGLADLVERDEASPCFAGWPTLAVSISHTANWLGVAVAHGAGLQLGLDVEQARPRKILALARHACDEADLAWVAAADDDTRGDRFYRLWTLREAAYKGGLRQHVYGAPPMHGYVTEPQPDHHSGVLPENLYWAVSCNQPVDIHFAWPELSL</sequence>
<dbReference type="PANTHER" id="PTHR12215:SF10">
    <property type="entry name" value="L-AMINOADIPATE-SEMIALDEHYDE DEHYDROGENASE-PHOSPHOPANTETHEINYL TRANSFERASE"/>
    <property type="match status" value="1"/>
</dbReference>
<dbReference type="EMBL" id="BMLY01000002">
    <property type="protein sequence ID" value="GGP25954.1"/>
    <property type="molecule type" value="Genomic_DNA"/>
</dbReference>
<dbReference type="InterPro" id="IPR050559">
    <property type="entry name" value="P-Pant_transferase_sf"/>
</dbReference>
<reference evidence="5" key="1">
    <citation type="journal article" date="2019" name="Int. J. Syst. Evol. Microbiol.">
        <title>The Global Catalogue of Microorganisms (GCM) 10K type strain sequencing project: providing services to taxonomists for standard genome sequencing and annotation.</title>
        <authorList>
            <consortium name="The Broad Institute Genomics Platform"/>
            <consortium name="The Broad Institute Genome Sequencing Center for Infectious Disease"/>
            <person name="Wu L."/>
            <person name="Ma J."/>
        </authorList>
    </citation>
    <scope>NUCLEOTIDE SEQUENCE [LARGE SCALE GENOMIC DNA]</scope>
    <source>
        <strain evidence="5">CGMCC 1.8860</strain>
    </source>
</reference>
<organism evidence="4 5">
    <name type="scientific">Silvimonas amylolytica</name>
    <dbReference type="NCBI Taxonomy" id="449663"/>
    <lineage>
        <taxon>Bacteria</taxon>
        <taxon>Pseudomonadati</taxon>
        <taxon>Pseudomonadota</taxon>
        <taxon>Betaproteobacteria</taxon>
        <taxon>Neisseriales</taxon>
        <taxon>Chitinibacteraceae</taxon>
        <taxon>Silvimonas</taxon>
    </lineage>
</organism>
<accession>A0ABQ2PK26</accession>
<evidence type="ECO:0000313" key="4">
    <source>
        <dbReference type="EMBL" id="GGP25954.1"/>
    </source>
</evidence>
<dbReference type="InterPro" id="IPR008278">
    <property type="entry name" value="4-PPantetheinyl_Trfase_dom"/>
</dbReference>
<dbReference type="PANTHER" id="PTHR12215">
    <property type="entry name" value="PHOSPHOPANTETHEINE TRANSFERASE"/>
    <property type="match status" value="1"/>
</dbReference>
<name>A0ABQ2PK26_9NEIS</name>
<dbReference type="InterPro" id="IPR037143">
    <property type="entry name" value="4-PPantetheinyl_Trfase_dom_sf"/>
</dbReference>
<comment type="caution">
    <text evidence="4">The sequence shown here is derived from an EMBL/GenBank/DDBJ whole genome shotgun (WGS) entry which is preliminary data.</text>
</comment>
<evidence type="ECO:0000256" key="1">
    <source>
        <dbReference type="ARBA" id="ARBA00010990"/>
    </source>
</evidence>
<evidence type="ECO:0000313" key="5">
    <source>
        <dbReference type="Proteomes" id="UP000621859"/>
    </source>
</evidence>
<dbReference type="SUPFAM" id="SSF56214">
    <property type="entry name" value="4'-phosphopantetheinyl transferase"/>
    <property type="match status" value="1"/>
</dbReference>
<keyword evidence="5" id="KW-1185">Reference proteome</keyword>
<keyword evidence="2" id="KW-0808">Transferase</keyword>
<evidence type="ECO:0000259" key="3">
    <source>
        <dbReference type="Pfam" id="PF01648"/>
    </source>
</evidence>
<dbReference type="Pfam" id="PF01648">
    <property type="entry name" value="ACPS"/>
    <property type="match status" value="1"/>
</dbReference>
<gene>
    <name evidence="4" type="ORF">GCM10010971_17730</name>
</gene>
<evidence type="ECO:0000256" key="2">
    <source>
        <dbReference type="ARBA" id="ARBA00022679"/>
    </source>
</evidence>